<dbReference type="Pfam" id="PF02129">
    <property type="entry name" value="Peptidase_S15"/>
    <property type="match status" value="1"/>
</dbReference>
<reference evidence="3" key="1">
    <citation type="submission" date="2020-05" db="EMBL/GenBank/DDBJ databases">
        <authorList>
            <person name="Chiriac C."/>
            <person name="Salcher M."/>
            <person name="Ghai R."/>
            <person name="Kavagutti S V."/>
        </authorList>
    </citation>
    <scope>NUCLEOTIDE SEQUENCE</scope>
</reference>
<dbReference type="InterPro" id="IPR029058">
    <property type="entry name" value="AB_hydrolase_fold"/>
</dbReference>
<name>A0A6J7ED67_9ZZZZ</name>
<dbReference type="InterPro" id="IPR013736">
    <property type="entry name" value="Xaa-Pro_dipept_C"/>
</dbReference>
<dbReference type="InterPro" id="IPR050261">
    <property type="entry name" value="FrsA_esterase"/>
</dbReference>
<dbReference type="SUPFAM" id="SSF49785">
    <property type="entry name" value="Galactose-binding domain-like"/>
    <property type="match status" value="1"/>
</dbReference>
<sequence length="603" mass="63551">MRRIVLATAVAFAAFAPTASATEPTPFGNSCSAANGVRFCPATELNQRTTSFDGTPIDADVTLPATGTGPWPTIVMIHGYGGSKTSMESNSAATANGINNVSYAARGYAVINISERGWGRSCGHDPATRTTGCDHGYVHLMDTRYEAHDAQYLLGKLVDAGIANPAALGAVGGSYGGGATLELAYLKNRIRNINGTYAQWTSPNGTPLSLKAGYAMVPWSNLASALVPNGRYLDFDSRTAGLSTSPAGVAIGSYISGLYLSGVSSAWYIGAGVDPEADLTTWRSEIFAGEPFGTSTLANLKKISDYHSGYTVSGTPAALLIQNGWTDDLFTPAEALRVYESQKAAGNKNVRLIFNDAGHARSQNNAETTEYMNQQGRLFFDNQLKGIAGGMASGAAVAMGMGCDGAASGGPWTATSWEKIHPGVVSYTNKKSQTISRTLSLVGGDKNTALALDPLTGSAGACGKLTDMKEAGVATYTFQSKGFTMLGLPTVQATIKTTGKYGVINARLWDVTGGQRRMITRGVYRLLDNQTGTITFQLHGNGYNFAAGHTVKLELLPQDSPYYQNTKGIFSVKVSKVTLELPTLEAKSSSKGITSPVISKFKR</sequence>
<evidence type="ECO:0000256" key="1">
    <source>
        <dbReference type="ARBA" id="ARBA00022801"/>
    </source>
</evidence>
<gene>
    <name evidence="3" type="ORF">UFOPK3444_01326</name>
</gene>
<protein>
    <submittedName>
        <fullName evidence="3">Unannotated protein</fullName>
    </submittedName>
</protein>
<dbReference type="SUPFAM" id="SSF53474">
    <property type="entry name" value="alpha/beta-Hydrolases"/>
    <property type="match status" value="1"/>
</dbReference>
<dbReference type="SMART" id="SM00939">
    <property type="entry name" value="PepX_C"/>
    <property type="match status" value="1"/>
</dbReference>
<dbReference type="AlphaFoldDB" id="A0A6J7ED67"/>
<dbReference type="InterPro" id="IPR008979">
    <property type="entry name" value="Galactose-bd-like_sf"/>
</dbReference>
<feature type="domain" description="Xaa-Pro dipeptidyl-peptidase C-terminal" evidence="2">
    <location>
        <begin position="377"/>
        <end position="580"/>
    </location>
</feature>
<dbReference type="InterPro" id="IPR000383">
    <property type="entry name" value="Xaa-Pro-like_dom"/>
</dbReference>
<dbReference type="PANTHER" id="PTHR22946">
    <property type="entry name" value="DIENELACTONE HYDROLASE DOMAIN-CONTAINING PROTEIN-RELATED"/>
    <property type="match status" value="1"/>
</dbReference>
<dbReference type="GO" id="GO:0008239">
    <property type="term" value="F:dipeptidyl-peptidase activity"/>
    <property type="evidence" value="ECO:0007669"/>
    <property type="project" value="InterPro"/>
</dbReference>
<keyword evidence="1" id="KW-0378">Hydrolase</keyword>
<organism evidence="3">
    <name type="scientific">freshwater metagenome</name>
    <dbReference type="NCBI Taxonomy" id="449393"/>
    <lineage>
        <taxon>unclassified sequences</taxon>
        <taxon>metagenomes</taxon>
        <taxon>ecological metagenomes</taxon>
    </lineage>
</organism>
<dbReference type="Gene3D" id="3.40.50.1820">
    <property type="entry name" value="alpha/beta hydrolase"/>
    <property type="match status" value="1"/>
</dbReference>
<dbReference type="Gene3D" id="2.60.120.260">
    <property type="entry name" value="Galactose-binding domain-like"/>
    <property type="match status" value="1"/>
</dbReference>
<dbReference type="EMBL" id="CAFBLU010000027">
    <property type="protein sequence ID" value="CAB4880181.1"/>
    <property type="molecule type" value="Genomic_DNA"/>
</dbReference>
<evidence type="ECO:0000313" key="3">
    <source>
        <dbReference type="EMBL" id="CAB4880181.1"/>
    </source>
</evidence>
<proteinExistence type="predicted"/>
<evidence type="ECO:0000259" key="2">
    <source>
        <dbReference type="SMART" id="SM00939"/>
    </source>
</evidence>
<accession>A0A6J7ED67</accession>